<organism evidence="2 3">
    <name type="scientific">Pisolithus microcarpus 441</name>
    <dbReference type="NCBI Taxonomy" id="765257"/>
    <lineage>
        <taxon>Eukaryota</taxon>
        <taxon>Fungi</taxon>
        <taxon>Dikarya</taxon>
        <taxon>Basidiomycota</taxon>
        <taxon>Agaricomycotina</taxon>
        <taxon>Agaricomycetes</taxon>
        <taxon>Agaricomycetidae</taxon>
        <taxon>Boletales</taxon>
        <taxon>Sclerodermatineae</taxon>
        <taxon>Pisolithaceae</taxon>
        <taxon>Pisolithus</taxon>
    </lineage>
</organism>
<reference evidence="2 3" key="1">
    <citation type="submission" date="2014-04" db="EMBL/GenBank/DDBJ databases">
        <authorList>
            <consortium name="DOE Joint Genome Institute"/>
            <person name="Kuo A."/>
            <person name="Kohler A."/>
            <person name="Costa M.D."/>
            <person name="Nagy L.G."/>
            <person name="Floudas D."/>
            <person name="Copeland A."/>
            <person name="Barry K.W."/>
            <person name="Cichocki N."/>
            <person name="Veneault-Fourrey C."/>
            <person name="LaButti K."/>
            <person name="Lindquist E.A."/>
            <person name="Lipzen A."/>
            <person name="Lundell T."/>
            <person name="Morin E."/>
            <person name="Murat C."/>
            <person name="Sun H."/>
            <person name="Tunlid A."/>
            <person name="Henrissat B."/>
            <person name="Grigoriev I.V."/>
            <person name="Hibbett D.S."/>
            <person name="Martin F."/>
            <person name="Nordberg H.P."/>
            <person name="Cantor M.N."/>
            <person name="Hua S.X."/>
        </authorList>
    </citation>
    <scope>NUCLEOTIDE SEQUENCE [LARGE SCALE GENOMIC DNA]</scope>
    <source>
        <strain evidence="2 3">441</strain>
    </source>
</reference>
<name>A0A0C9ZCX8_9AGAM</name>
<protein>
    <recommendedName>
        <fullName evidence="1">Myb/SANT-like DNA-binding domain-containing protein</fullName>
    </recommendedName>
</protein>
<gene>
    <name evidence="2" type="ORF">PISMIDRAFT_8353</name>
</gene>
<dbReference type="EMBL" id="KN833697">
    <property type="protein sequence ID" value="KIK27136.1"/>
    <property type="molecule type" value="Genomic_DNA"/>
</dbReference>
<dbReference type="InterPro" id="IPR044822">
    <property type="entry name" value="Myb_DNA-bind_4"/>
</dbReference>
<dbReference type="Pfam" id="PF13837">
    <property type="entry name" value="Myb_DNA-bind_4"/>
    <property type="match status" value="1"/>
</dbReference>
<evidence type="ECO:0000313" key="3">
    <source>
        <dbReference type="Proteomes" id="UP000054018"/>
    </source>
</evidence>
<feature type="domain" description="Myb/SANT-like DNA-binding" evidence="1">
    <location>
        <begin position="9"/>
        <end position="90"/>
    </location>
</feature>
<keyword evidence="3" id="KW-1185">Reference proteome</keyword>
<proteinExistence type="predicted"/>
<accession>A0A0C9ZCX8</accession>
<dbReference type="HOGENOM" id="CLU_082499_5_1_1"/>
<dbReference type="OrthoDB" id="2619394at2759"/>
<evidence type="ECO:0000313" key="2">
    <source>
        <dbReference type="EMBL" id="KIK27136.1"/>
    </source>
</evidence>
<dbReference type="STRING" id="765257.A0A0C9ZCX8"/>
<dbReference type="AlphaFoldDB" id="A0A0C9ZCX8"/>
<dbReference type="Proteomes" id="UP000054018">
    <property type="component" value="Unassembled WGS sequence"/>
</dbReference>
<reference evidence="3" key="2">
    <citation type="submission" date="2015-01" db="EMBL/GenBank/DDBJ databases">
        <title>Evolutionary Origins and Diversification of the Mycorrhizal Mutualists.</title>
        <authorList>
            <consortium name="DOE Joint Genome Institute"/>
            <consortium name="Mycorrhizal Genomics Consortium"/>
            <person name="Kohler A."/>
            <person name="Kuo A."/>
            <person name="Nagy L.G."/>
            <person name="Floudas D."/>
            <person name="Copeland A."/>
            <person name="Barry K.W."/>
            <person name="Cichocki N."/>
            <person name="Veneault-Fourrey C."/>
            <person name="LaButti K."/>
            <person name="Lindquist E.A."/>
            <person name="Lipzen A."/>
            <person name="Lundell T."/>
            <person name="Morin E."/>
            <person name="Murat C."/>
            <person name="Riley R."/>
            <person name="Ohm R."/>
            <person name="Sun H."/>
            <person name="Tunlid A."/>
            <person name="Henrissat B."/>
            <person name="Grigoriev I.V."/>
            <person name="Hibbett D.S."/>
            <person name="Martin F."/>
        </authorList>
    </citation>
    <scope>NUCLEOTIDE SEQUENCE [LARGE SCALE GENOMIC DNA]</scope>
    <source>
        <strain evidence="3">441</strain>
    </source>
</reference>
<sequence length="123" mass="14115">MPPDKDHAHWTEEEKEALISFLSEQKISGKMGNGSFKPAIWNTAADHLAEKFPNQKGLMKTAEMCKGKVTSLKTVLRDINLWHACSGKHWDNVNGANIVTEDEEKDYQEWIGVQRLFYFVSQY</sequence>
<evidence type="ECO:0000259" key="1">
    <source>
        <dbReference type="Pfam" id="PF13837"/>
    </source>
</evidence>